<comment type="caution">
    <text evidence="1">The sequence shown here is derived from an EMBL/GenBank/DDBJ whole genome shotgun (WGS) entry which is preliminary data.</text>
</comment>
<sequence length="120" mass="13096">MPRGWYLAQGLIPLGEDSSDDDEGPCELPNGRLVCGPHGLVVCGRCCMDFSFMEDVLTDGEDEDEDEDSVLDAETEAMYWELNPESRAAIDSRWGPPSSSRGSRAQTHAAPSTDRSMLKG</sequence>
<accession>A0ACC1NCJ8</accession>
<keyword evidence="2" id="KW-1185">Reference proteome</keyword>
<organism evidence="1 2">
    <name type="scientific">Xylaria curta</name>
    <dbReference type="NCBI Taxonomy" id="42375"/>
    <lineage>
        <taxon>Eukaryota</taxon>
        <taxon>Fungi</taxon>
        <taxon>Dikarya</taxon>
        <taxon>Ascomycota</taxon>
        <taxon>Pezizomycotina</taxon>
        <taxon>Sordariomycetes</taxon>
        <taxon>Xylariomycetidae</taxon>
        <taxon>Xylariales</taxon>
        <taxon>Xylariaceae</taxon>
        <taxon>Xylaria</taxon>
    </lineage>
</organism>
<proteinExistence type="predicted"/>
<dbReference type="EMBL" id="JAPDGR010002368">
    <property type="protein sequence ID" value="KAJ2976158.1"/>
    <property type="molecule type" value="Genomic_DNA"/>
</dbReference>
<reference evidence="1" key="1">
    <citation type="submission" date="2022-10" db="EMBL/GenBank/DDBJ databases">
        <title>Genome Sequence of Xylaria curta.</title>
        <authorList>
            <person name="Buettner E."/>
        </authorList>
    </citation>
    <scope>NUCLEOTIDE SEQUENCE</scope>
    <source>
        <strain evidence="1">Babe10</strain>
    </source>
</reference>
<name>A0ACC1NCJ8_9PEZI</name>
<dbReference type="Proteomes" id="UP001143856">
    <property type="component" value="Unassembled WGS sequence"/>
</dbReference>
<gene>
    <name evidence="1" type="ORF">NUW58_g8160</name>
</gene>
<evidence type="ECO:0000313" key="1">
    <source>
        <dbReference type="EMBL" id="KAJ2976158.1"/>
    </source>
</evidence>
<evidence type="ECO:0000313" key="2">
    <source>
        <dbReference type="Proteomes" id="UP001143856"/>
    </source>
</evidence>
<protein>
    <submittedName>
        <fullName evidence="1">Uncharacterized protein</fullName>
    </submittedName>
</protein>